<comment type="caution">
    <text evidence="1">The sequence shown here is derived from an EMBL/GenBank/DDBJ whole genome shotgun (WGS) entry which is preliminary data.</text>
</comment>
<evidence type="ECO:0000313" key="2">
    <source>
        <dbReference type="Proteomes" id="UP001055811"/>
    </source>
</evidence>
<dbReference type="Proteomes" id="UP001055811">
    <property type="component" value="Linkage Group LG08"/>
</dbReference>
<evidence type="ECO:0000313" key="1">
    <source>
        <dbReference type="EMBL" id="KAI3700851.1"/>
    </source>
</evidence>
<proteinExistence type="predicted"/>
<organism evidence="1 2">
    <name type="scientific">Cichorium intybus</name>
    <name type="common">Chicory</name>
    <dbReference type="NCBI Taxonomy" id="13427"/>
    <lineage>
        <taxon>Eukaryota</taxon>
        <taxon>Viridiplantae</taxon>
        <taxon>Streptophyta</taxon>
        <taxon>Embryophyta</taxon>
        <taxon>Tracheophyta</taxon>
        <taxon>Spermatophyta</taxon>
        <taxon>Magnoliopsida</taxon>
        <taxon>eudicotyledons</taxon>
        <taxon>Gunneridae</taxon>
        <taxon>Pentapetalae</taxon>
        <taxon>asterids</taxon>
        <taxon>campanulids</taxon>
        <taxon>Asterales</taxon>
        <taxon>Asteraceae</taxon>
        <taxon>Cichorioideae</taxon>
        <taxon>Cichorieae</taxon>
        <taxon>Cichoriinae</taxon>
        <taxon>Cichorium</taxon>
    </lineage>
</organism>
<keyword evidence="2" id="KW-1185">Reference proteome</keyword>
<sequence length="132" mass="14286">MGLWPFKVTPGLKEKAMIRVNYKAMGVNYKAIAYFNDSQLQATKVAGAIFGLNIMRIINDSTVATIANRLDKKASSVGETDVLIFDLSGGTFNVSLLIIEEGIFEVKSTAGNPISAVRTSITKWVSPNKNDG</sequence>
<accession>A0ACB8ZT13</accession>
<reference evidence="2" key="1">
    <citation type="journal article" date="2022" name="Mol. Ecol. Resour.">
        <title>The genomes of chicory, endive, great burdock and yacon provide insights into Asteraceae palaeo-polyploidization history and plant inulin production.</title>
        <authorList>
            <person name="Fan W."/>
            <person name="Wang S."/>
            <person name="Wang H."/>
            <person name="Wang A."/>
            <person name="Jiang F."/>
            <person name="Liu H."/>
            <person name="Zhao H."/>
            <person name="Xu D."/>
            <person name="Zhang Y."/>
        </authorList>
    </citation>
    <scope>NUCLEOTIDE SEQUENCE [LARGE SCALE GENOMIC DNA]</scope>
    <source>
        <strain evidence="2">cv. Punajuju</strain>
    </source>
</reference>
<dbReference type="EMBL" id="CM042016">
    <property type="protein sequence ID" value="KAI3700851.1"/>
    <property type="molecule type" value="Genomic_DNA"/>
</dbReference>
<protein>
    <submittedName>
        <fullName evidence="1">Uncharacterized protein</fullName>
    </submittedName>
</protein>
<name>A0ACB8ZT13_CICIN</name>
<gene>
    <name evidence="1" type="ORF">L2E82_45491</name>
</gene>
<reference evidence="1 2" key="2">
    <citation type="journal article" date="2022" name="Mol. Ecol. Resour.">
        <title>The genomes of chicory, endive, great burdock and yacon provide insights into Asteraceae paleo-polyploidization history and plant inulin production.</title>
        <authorList>
            <person name="Fan W."/>
            <person name="Wang S."/>
            <person name="Wang H."/>
            <person name="Wang A."/>
            <person name="Jiang F."/>
            <person name="Liu H."/>
            <person name="Zhao H."/>
            <person name="Xu D."/>
            <person name="Zhang Y."/>
        </authorList>
    </citation>
    <scope>NUCLEOTIDE SEQUENCE [LARGE SCALE GENOMIC DNA]</scope>
    <source>
        <strain evidence="2">cv. Punajuju</strain>
        <tissue evidence="1">Leaves</tissue>
    </source>
</reference>